<reference evidence="6" key="2">
    <citation type="submission" date="2010-05" db="EMBL/GenBank/DDBJ databases">
        <title>The genome sequence of Magnaporthe poae strain ATCC 64411.</title>
        <authorList>
            <person name="Ma L.-J."/>
            <person name="Dead R."/>
            <person name="Young S."/>
            <person name="Zeng Q."/>
            <person name="Koehrsen M."/>
            <person name="Alvarado L."/>
            <person name="Berlin A."/>
            <person name="Chapman S.B."/>
            <person name="Chen Z."/>
            <person name="Freedman E."/>
            <person name="Gellesch M."/>
            <person name="Goldberg J."/>
            <person name="Griggs A."/>
            <person name="Gujja S."/>
            <person name="Heilman E.R."/>
            <person name="Heiman D."/>
            <person name="Hepburn T."/>
            <person name="Howarth C."/>
            <person name="Jen D."/>
            <person name="Larson L."/>
            <person name="Mehta T."/>
            <person name="Neiman D."/>
            <person name="Pearson M."/>
            <person name="Roberts A."/>
            <person name="Saif S."/>
            <person name="Shea T."/>
            <person name="Shenoy N."/>
            <person name="Sisk P."/>
            <person name="Stolte C."/>
            <person name="Sykes S."/>
            <person name="Walk T."/>
            <person name="White J."/>
            <person name="Yandava C."/>
            <person name="Haas B."/>
            <person name="Nusbaum C."/>
            <person name="Birren B."/>
        </authorList>
    </citation>
    <scope>NUCLEOTIDE SEQUENCE [LARGE SCALE GENOMIC DNA]</scope>
    <source>
        <strain evidence="6">ATCC 64411 / 73-15</strain>
    </source>
</reference>
<keyword evidence="1" id="KW-1133">Transmembrane helix</keyword>
<dbReference type="EnsemblFungi" id="MAPG_10343T0">
    <property type="protein sequence ID" value="MAPG_10343T0"/>
    <property type="gene ID" value="MAPG_10343"/>
</dbReference>
<comment type="function">
    <text evidence="1">Plays a role in determining ER morphology.</text>
</comment>
<dbReference type="GO" id="GO:0098826">
    <property type="term" value="C:endoplasmic reticulum tubular network membrane"/>
    <property type="evidence" value="ECO:0007669"/>
    <property type="project" value="UniProtKB-UniRule"/>
</dbReference>
<dbReference type="GO" id="GO:0008270">
    <property type="term" value="F:zinc ion binding"/>
    <property type="evidence" value="ECO:0007669"/>
    <property type="project" value="UniProtKB-KW"/>
</dbReference>
<dbReference type="VEuPathDB" id="FungiDB:MAPG_10343"/>
<keyword evidence="6" id="KW-1185">Reference proteome</keyword>
<sequence>MVSFWPWGRDSSSPASFEKALSTLSAKITATQAQLERMRSTSRRVKVLWSLYLSFAYLVYAIVLVLVVGWNHMGPYEWTGIAGGPVLIYTTRTILTIYFEYRIDTLASRLKDQQAERAKTVQKLKEATKYDSTLELLEKYGGEPRRGRRGRPGGIDEGEGPEDQDGDNDRQNKPQGGSISRAGTPGRTGMAPPPTANIPRSRPATPLPPLSPPQQHLQAFPDDPSAEFAPNAFGPGGPPPPSIPNAQYAPAFHPGVPESHWYDRIMDLLLGEDETAAKNRIVLICGQCRLVNGRRLGSLIPVFLDRHMTAGTKSISRVIAVIIRSTVTGQGRLLFLSSNCYARLLDFDYDL</sequence>
<feature type="compositionally biased region" description="Basic and acidic residues" evidence="2">
    <location>
        <begin position="136"/>
        <end position="145"/>
    </location>
</feature>
<keyword evidence="1" id="KW-0479">Metal-binding</keyword>
<dbReference type="OMA" id="CGYFNPS"/>
<name>A0A0C4ECC6_MAGP6</name>
<evidence type="ECO:0000313" key="5">
    <source>
        <dbReference type="EnsemblFungi" id="MAPG_10343T0"/>
    </source>
</evidence>
<dbReference type="PANTHER" id="PTHR22166">
    <property type="entry name" value="ENDOPLASMIC RETICULUM JUNCTION FORMATION PROTEIN LUNAPARK"/>
    <property type="match status" value="1"/>
</dbReference>
<dbReference type="Pfam" id="PF10058">
    <property type="entry name" value="Zn_ribbon_10"/>
    <property type="match status" value="1"/>
</dbReference>
<dbReference type="STRING" id="644358.A0A0C4ECC6"/>
<feature type="compositionally biased region" description="Acidic residues" evidence="2">
    <location>
        <begin position="156"/>
        <end position="166"/>
    </location>
</feature>
<dbReference type="Proteomes" id="UP000011715">
    <property type="component" value="Unassembled WGS sequence"/>
</dbReference>
<organism evidence="5 6">
    <name type="scientific">Magnaporthiopsis poae (strain ATCC 64411 / 73-15)</name>
    <name type="common">Kentucky bluegrass fungus</name>
    <name type="synonym">Magnaporthe poae</name>
    <dbReference type="NCBI Taxonomy" id="644358"/>
    <lineage>
        <taxon>Eukaryota</taxon>
        <taxon>Fungi</taxon>
        <taxon>Dikarya</taxon>
        <taxon>Ascomycota</taxon>
        <taxon>Pezizomycotina</taxon>
        <taxon>Sordariomycetes</taxon>
        <taxon>Sordariomycetidae</taxon>
        <taxon>Magnaporthales</taxon>
        <taxon>Magnaporthaceae</taxon>
        <taxon>Magnaporthiopsis</taxon>
    </lineage>
</organism>
<keyword evidence="1" id="KW-0862">Zinc</keyword>
<keyword evidence="1" id="KW-0863">Zinc-finger</keyword>
<dbReference type="OrthoDB" id="1725934at2759"/>
<proteinExistence type="inferred from homology"/>
<dbReference type="AlphaFoldDB" id="A0A0C4ECC6"/>
<dbReference type="PANTHER" id="PTHR22166:SF12">
    <property type="entry name" value="ENDOPLASMIC RETICULUM JUNCTION FORMATION PROTEIN LUNAPARK"/>
    <property type="match status" value="1"/>
</dbReference>
<protein>
    <recommendedName>
        <fullName evidence="1">Endoplasmic reticulum junction formation protein lunapark</fullName>
    </recommendedName>
</protein>
<keyword evidence="1" id="KW-0472">Membrane</keyword>
<evidence type="ECO:0000259" key="3">
    <source>
        <dbReference type="Pfam" id="PF10058"/>
    </source>
</evidence>
<evidence type="ECO:0000313" key="4">
    <source>
        <dbReference type="EMBL" id="KLU90489.1"/>
    </source>
</evidence>
<comment type="domain">
    <text evidence="1">The C4-type zinc finger motif is necessary both for its ER three-way tubular junction localization and formation.</text>
</comment>
<accession>A0A0C4ECC6</accession>
<feature type="transmembrane region" description="Helical" evidence="1">
    <location>
        <begin position="47"/>
        <end position="70"/>
    </location>
</feature>
<reference evidence="5" key="5">
    <citation type="submission" date="2015-06" db="UniProtKB">
        <authorList>
            <consortium name="EnsemblFungi"/>
        </authorList>
    </citation>
    <scope>IDENTIFICATION</scope>
    <source>
        <strain evidence="5">ATCC 64411</strain>
    </source>
</reference>
<comment type="subcellular location">
    <subcellularLocation>
        <location evidence="1">Endoplasmic reticulum membrane</location>
        <topology evidence="1">Multi-pass membrane protein</topology>
    </subcellularLocation>
</comment>
<dbReference type="InterPro" id="IPR019273">
    <property type="entry name" value="Lunapark_Znf"/>
</dbReference>
<keyword evidence="1" id="KW-0812">Transmembrane</keyword>
<gene>
    <name evidence="4" type="ORF">MAPG_10343</name>
</gene>
<feature type="region of interest" description="Disordered" evidence="2">
    <location>
        <begin position="135"/>
        <end position="250"/>
    </location>
</feature>
<evidence type="ECO:0000256" key="1">
    <source>
        <dbReference type="RuleBase" id="RU367073"/>
    </source>
</evidence>
<keyword evidence="1" id="KW-0256">Endoplasmic reticulum</keyword>
<feature type="domain" description="Lunapark zinc ribbon" evidence="3">
    <location>
        <begin position="261"/>
        <end position="293"/>
    </location>
</feature>
<feature type="transmembrane region" description="Helical" evidence="1">
    <location>
        <begin position="82"/>
        <end position="101"/>
    </location>
</feature>
<comment type="similarity">
    <text evidence="1">Belongs to the lunapark family.</text>
</comment>
<dbReference type="InterPro" id="IPR040115">
    <property type="entry name" value="Lnp"/>
</dbReference>
<dbReference type="EMBL" id="GL876975">
    <property type="protein sequence ID" value="KLU90489.1"/>
    <property type="molecule type" value="Genomic_DNA"/>
</dbReference>
<reference evidence="4" key="3">
    <citation type="submission" date="2011-03" db="EMBL/GenBank/DDBJ databases">
        <title>Annotation of Magnaporthe poae ATCC 64411.</title>
        <authorList>
            <person name="Ma L.-J."/>
            <person name="Dead R."/>
            <person name="Young S.K."/>
            <person name="Zeng Q."/>
            <person name="Gargeya S."/>
            <person name="Fitzgerald M."/>
            <person name="Haas B."/>
            <person name="Abouelleil A."/>
            <person name="Alvarado L."/>
            <person name="Arachchi H.M."/>
            <person name="Berlin A."/>
            <person name="Brown A."/>
            <person name="Chapman S.B."/>
            <person name="Chen Z."/>
            <person name="Dunbar C."/>
            <person name="Freedman E."/>
            <person name="Gearin G."/>
            <person name="Gellesch M."/>
            <person name="Goldberg J."/>
            <person name="Griggs A."/>
            <person name="Gujja S."/>
            <person name="Heiman D."/>
            <person name="Howarth C."/>
            <person name="Larson L."/>
            <person name="Lui A."/>
            <person name="MacDonald P.J.P."/>
            <person name="Mehta T."/>
            <person name="Montmayeur A."/>
            <person name="Murphy C."/>
            <person name="Neiman D."/>
            <person name="Pearson M."/>
            <person name="Priest M."/>
            <person name="Roberts A."/>
            <person name="Saif S."/>
            <person name="Shea T."/>
            <person name="Shenoy N."/>
            <person name="Sisk P."/>
            <person name="Stolte C."/>
            <person name="Sykes S."/>
            <person name="Yandava C."/>
            <person name="Wortman J."/>
            <person name="Nusbaum C."/>
            <person name="Birren B."/>
        </authorList>
    </citation>
    <scope>NUCLEOTIDE SEQUENCE</scope>
    <source>
        <strain evidence="4">ATCC 64411</strain>
    </source>
</reference>
<dbReference type="EMBL" id="ADBL01002313">
    <property type="status" value="NOT_ANNOTATED_CDS"/>
    <property type="molecule type" value="Genomic_DNA"/>
</dbReference>
<dbReference type="GO" id="GO:0071788">
    <property type="term" value="P:endoplasmic reticulum tubular network maintenance"/>
    <property type="evidence" value="ECO:0007669"/>
    <property type="project" value="UniProtKB-UniRule"/>
</dbReference>
<dbReference type="GO" id="GO:1903373">
    <property type="term" value="P:positive regulation of endoplasmic reticulum tubular network organization"/>
    <property type="evidence" value="ECO:0007669"/>
    <property type="project" value="UniProtKB-UniRule"/>
</dbReference>
<evidence type="ECO:0000313" key="6">
    <source>
        <dbReference type="Proteomes" id="UP000011715"/>
    </source>
</evidence>
<evidence type="ECO:0000256" key="2">
    <source>
        <dbReference type="SAM" id="MobiDB-lite"/>
    </source>
</evidence>
<reference evidence="5" key="4">
    <citation type="journal article" date="2015" name="G3 (Bethesda)">
        <title>Genome sequences of three phytopathogenic species of the Magnaporthaceae family of fungi.</title>
        <authorList>
            <person name="Okagaki L.H."/>
            <person name="Nunes C.C."/>
            <person name="Sailsbery J."/>
            <person name="Clay B."/>
            <person name="Brown D."/>
            <person name="John T."/>
            <person name="Oh Y."/>
            <person name="Young N."/>
            <person name="Fitzgerald M."/>
            <person name="Haas B.J."/>
            <person name="Zeng Q."/>
            <person name="Young S."/>
            <person name="Adiconis X."/>
            <person name="Fan L."/>
            <person name="Levin J.Z."/>
            <person name="Mitchell T.K."/>
            <person name="Okubara P.A."/>
            <person name="Farman M.L."/>
            <person name="Kohn L.M."/>
            <person name="Birren B."/>
            <person name="Ma L.-J."/>
            <person name="Dean R.A."/>
        </authorList>
    </citation>
    <scope>NUCLEOTIDE SEQUENCE</scope>
    <source>
        <strain evidence="5">ATCC 64411 / 73-15</strain>
    </source>
</reference>
<dbReference type="eggNOG" id="KOG2846">
    <property type="taxonomic scope" value="Eukaryota"/>
</dbReference>
<reference evidence="4" key="1">
    <citation type="submission" date="2010-05" db="EMBL/GenBank/DDBJ databases">
        <title>The Genome Sequence of Magnaporthe poae strain ATCC 64411.</title>
        <authorList>
            <consortium name="The Broad Institute Genome Sequencing Platform"/>
            <consortium name="Broad Institute Genome Sequencing Center for Infectious Disease"/>
            <person name="Ma L.-J."/>
            <person name="Dead R."/>
            <person name="Young S."/>
            <person name="Zeng Q."/>
            <person name="Koehrsen M."/>
            <person name="Alvarado L."/>
            <person name="Berlin A."/>
            <person name="Chapman S.B."/>
            <person name="Chen Z."/>
            <person name="Freedman E."/>
            <person name="Gellesch M."/>
            <person name="Goldberg J."/>
            <person name="Griggs A."/>
            <person name="Gujja S."/>
            <person name="Heilman E.R."/>
            <person name="Heiman D."/>
            <person name="Hepburn T."/>
            <person name="Howarth C."/>
            <person name="Jen D."/>
            <person name="Larson L."/>
            <person name="Mehta T."/>
            <person name="Neiman D."/>
            <person name="Pearson M."/>
            <person name="Roberts A."/>
            <person name="Saif S."/>
            <person name="Shea T."/>
            <person name="Shenoy N."/>
            <person name="Sisk P."/>
            <person name="Stolte C."/>
            <person name="Sykes S."/>
            <person name="Walk T."/>
            <person name="White J."/>
            <person name="Yandava C."/>
            <person name="Haas B."/>
            <person name="Nusbaum C."/>
            <person name="Birren B."/>
        </authorList>
    </citation>
    <scope>NUCLEOTIDE SEQUENCE</scope>
    <source>
        <strain evidence="4">ATCC 64411</strain>
    </source>
</reference>